<name>A0A9X3EQ31_9BACT</name>
<dbReference type="Proteomes" id="UP001150924">
    <property type="component" value="Unassembled WGS sequence"/>
</dbReference>
<evidence type="ECO:0000256" key="1">
    <source>
        <dbReference type="SAM" id="MobiDB-lite"/>
    </source>
</evidence>
<reference evidence="2" key="1">
    <citation type="submission" date="2022-11" db="EMBL/GenBank/DDBJ databases">
        <title>Minimal conservation of predation-associated metabolite biosynthetic gene clusters underscores biosynthetic potential of Myxococcota including descriptions for ten novel species: Archangium lansinium sp. nov., Myxococcus landrumus sp. nov., Nannocystis bai.</title>
        <authorList>
            <person name="Ahearne A."/>
            <person name="Stevens C."/>
            <person name="Phillips K."/>
        </authorList>
    </citation>
    <scope>NUCLEOTIDE SEQUENCE</scope>
    <source>
        <strain evidence="2">Na p29</strain>
    </source>
</reference>
<accession>A0A9X3EQ31</accession>
<organism evidence="2 3">
    <name type="scientific">Nannocystis pusilla</name>
    <dbReference type="NCBI Taxonomy" id="889268"/>
    <lineage>
        <taxon>Bacteria</taxon>
        <taxon>Pseudomonadati</taxon>
        <taxon>Myxococcota</taxon>
        <taxon>Polyangia</taxon>
        <taxon>Nannocystales</taxon>
        <taxon>Nannocystaceae</taxon>
        <taxon>Nannocystis</taxon>
    </lineage>
</organism>
<dbReference type="RefSeq" id="WP_267770741.1">
    <property type="nucleotide sequence ID" value="NZ_JAPNKE010000002.1"/>
</dbReference>
<keyword evidence="3" id="KW-1185">Reference proteome</keyword>
<feature type="compositionally biased region" description="Low complexity" evidence="1">
    <location>
        <begin position="35"/>
        <end position="104"/>
    </location>
</feature>
<dbReference type="EMBL" id="JAPNKE010000002">
    <property type="protein sequence ID" value="MCY1008092.1"/>
    <property type="molecule type" value="Genomic_DNA"/>
</dbReference>
<feature type="region of interest" description="Disordered" evidence="1">
    <location>
        <begin position="32"/>
        <end position="134"/>
    </location>
</feature>
<protein>
    <submittedName>
        <fullName evidence="2">Uncharacterized protein</fullName>
    </submittedName>
</protein>
<feature type="compositionally biased region" description="Low complexity" evidence="1">
    <location>
        <begin position="112"/>
        <end position="123"/>
    </location>
</feature>
<evidence type="ECO:0000313" key="2">
    <source>
        <dbReference type="EMBL" id="MCY1008092.1"/>
    </source>
</evidence>
<comment type="caution">
    <text evidence="2">The sequence shown here is derived from an EMBL/GenBank/DDBJ whole genome shotgun (WGS) entry which is preliminary data.</text>
</comment>
<proteinExistence type="predicted"/>
<dbReference type="AlphaFoldDB" id="A0A9X3EQ31"/>
<sequence>MFAKLVSVSCAGGRRLRGACRSLVLLAVACGPKSQDTTTDGGTTAQTTEPATTASTTTSSTSTSTTTTAGTMDLTTTGDVPGPTTSTSTTTSTSSTSTTSTTTTDDPPLCFDTDATTGDPETTGGDDETTGGPVQCPPVEGLPCTAPIDCTDFPCGTYASGYDEHGCPRRRCENDAECAADEECLDNVYEGHAECAEQDGVCACAPGMNFEPGVCVPKKVIDVAALCPTLTDQAACDRFSSPKLWEFCLWTEIEQLCPGTCASRKVHRCIHWSYHGAGCLGHCDGVTRGYTREGEFGPELIVTQICEHDPVGWDWCPDSRNAEVCDCACD</sequence>
<gene>
    <name evidence="2" type="ORF">OV079_21540</name>
</gene>
<evidence type="ECO:0000313" key="3">
    <source>
        <dbReference type="Proteomes" id="UP001150924"/>
    </source>
</evidence>